<dbReference type="Pfam" id="PF03819">
    <property type="entry name" value="MazG"/>
    <property type="match status" value="1"/>
</dbReference>
<dbReference type="InterPro" id="IPR048015">
    <property type="entry name" value="NTP-PPase_MazG-like_N"/>
</dbReference>
<evidence type="ECO:0000259" key="1">
    <source>
        <dbReference type="Pfam" id="PF03819"/>
    </source>
</evidence>
<dbReference type="CDD" id="cd11528">
    <property type="entry name" value="NTP-PPase_MazG_Nterm"/>
    <property type="match status" value="1"/>
</dbReference>
<dbReference type="GO" id="GO:0046047">
    <property type="term" value="P:TTP catabolic process"/>
    <property type="evidence" value="ECO:0007669"/>
    <property type="project" value="TreeGrafter"/>
</dbReference>
<dbReference type="EMBL" id="CP003540">
    <property type="protein sequence ID" value="AFK16354.1"/>
    <property type="molecule type" value="Genomic_DNA"/>
</dbReference>
<dbReference type="PANTHER" id="PTHR30522:SF0">
    <property type="entry name" value="NUCLEOSIDE TRIPHOSPHATE PYROPHOSPHOHYDROLASE"/>
    <property type="match status" value="1"/>
</dbReference>
<evidence type="ECO:0000313" key="3">
    <source>
        <dbReference type="Proteomes" id="UP000006465"/>
    </source>
</evidence>
<dbReference type="RefSeq" id="WP_014366767.1">
    <property type="nucleotide sequence ID" value="NC_017945.3"/>
</dbReference>
<dbReference type="KEGG" id="coe:CP258_03720"/>
<dbReference type="SUPFAM" id="SSF101386">
    <property type="entry name" value="all-alpha NTP pyrophosphatases"/>
    <property type="match status" value="1"/>
</dbReference>
<reference evidence="2 3" key="1">
    <citation type="journal article" date="2013" name="J. Biotechnol.">
        <title>Genome sequence of Corynebacterium pseudotuberculosis biovar equi strain 258 and prediction of antigenic targets to improve biotechnological vaccine production.</title>
        <authorList>
            <person name="Soares S.C."/>
            <person name="Trost E."/>
            <person name="Ramos R.T."/>
            <person name="Carneiro A.R."/>
            <person name="Santos A.R."/>
            <person name="Pinto A.C."/>
            <person name="Barbosa E."/>
            <person name="Aburjaile F."/>
            <person name="Ali A."/>
            <person name="Diniz C.A."/>
            <person name="Hassan S.S."/>
            <person name="Fiaux K."/>
            <person name="Guimaraes L.C."/>
            <person name="Bakhtiar S.M."/>
            <person name="Pereira U."/>
            <person name="Almeida S.S."/>
            <person name="Abreu V.A."/>
            <person name="Rocha F.S."/>
            <person name="Dorella F.A."/>
            <person name="Miyoshi A."/>
            <person name="Silva A."/>
            <person name="Azevedo V."/>
            <person name="Tauch A."/>
        </authorList>
    </citation>
    <scope>NUCLEOTIDE SEQUENCE [LARGE SCALE GENOMIC DNA]</scope>
    <source>
        <strain evidence="2 3">258</strain>
    </source>
</reference>
<dbReference type="GO" id="GO:0046081">
    <property type="term" value="P:dUTP catabolic process"/>
    <property type="evidence" value="ECO:0007669"/>
    <property type="project" value="TreeGrafter"/>
</dbReference>
<name>A0AAU8QB12_CORPS</name>
<dbReference type="Gene3D" id="1.10.287.1080">
    <property type="entry name" value="MazG-like"/>
    <property type="match status" value="1"/>
</dbReference>
<organism evidence="2 3">
    <name type="scientific">Corynebacterium pseudotuberculosis 258</name>
    <dbReference type="NCBI Taxonomy" id="1168865"/>
    <lineage>
        <taxon>Bacteria</taxon>
        <taxon>Bacillati</taxon>
        <taxon>Actinomycetota</taxon>
        <taxon>Actinomycetes</taxon>
        <taxon>Mycobacteriales</taxon>
        <taxon>Corynebacteriaceae</taxon>
        <taxon>Corynebacterium</taxon>
    </lineage>
</organism>
<dbReference type="PANTHER" id="PTHR30522">
    <property type="entry name" value="NUCLEOSIDE TRIPHOSPHATE PYROPHOSPHOHYDROLASE"/>
    <property type="match status" value="1"/>
</dbReference>
<dbReference type="GO" id="GO:0046076">
    <property type="term" value="P:dTTP catabolic process"/>
    <property type="evidence" value="ECO:0007669"/>
    <property type="project" value="TreeGrafter"/>
</dbReference>
<dbReference type="Proteomes" id="UP000006465">
    <property type="component" value="Chromosome"/>
</dbReference>
<dbReference type="GO" id="GO:0047429">
    <property type="term" value="F:nucleoside triphosphate diphosphatase activity"/>
    <property type="evidence" value="ECO:0007669"/>
    <property type="project" value="TreeGrafter"/>
</dbReference>
<proteinExistence type="predicted"/>
<accession>A0AAU8QB12</accession>
<dbReference type="InterPro" id="IPR004518">
    <property type="entry name" value="MazG-like_dom"/>
</dbReference>
<dbReference type="GO" id="GO:0046052">
    <property type="term" value="P:UTP catabolic process"/>
    <property type="evidence" value="ECO:0007669"/>
    <property type="project" value="TreeGrafter"/>
</dbReference>
<dbReference type="AlphaFoldDB" id="A0AAU8QB12"/>
<dbReference type="GO" id="GO:0006203">
    <property type="term" value="P:dGTP catabolic process"/>
    <property type="evidence" value="ECO:0007669"/>
    <property type="project" value="TreeGrafter"/>
</dbReference>
<dbReference type="GO" id="GO:0046061">
    <property type="term" value="P:dATP catabolic process"/>
    <property type="evidence" value="ECO:0007669"/>
    <property type="project" value="TreeGrafter"/>
</dbReference>
<protein>
    <submittedName>
        <fullName evidence="2">Nucleotide pyrophosphohydrolase</fullName>
    </submittedName>
</protein>
<feature type="domain" description="NTP pyrophosphohydrolase MazG-like" evidence="1">
    <location>
        <begin position="104"/>
        <end position="178"/>
    </location>
</feature>
<sequence>MKMKVLLLDPRWPTMVPVEILNKVSGKIIFTGEVPEPVRDILSGFIQVESEKIIVSTNELDSIVVKAIERGAHVFEVGSRRDPVGQARAVMSRALCRGAWEQAQSHSSLIPYLEEECAEVIQAIREGASDEELIGELGDVLLQVLFHAEIAARRGSFSFDDVAASFVKKMKKRQPYLFDGSVGVVPVAEQERLWVVGKMEEGGGD</sequence>
<gene>
    <name evidence="2" type="ORF">CP258_03720</name>
</gene>
<evidence type="ECO:0000313" key="2">
    <source>
        <dbReference type="EMBL" id="AFK16354.1"/>
    </source>
</evidence>
<dbReference type="InterPro" id="IPR011551">
    <property type="entry name" value="NTP_PyrPHydrolase_MazG"/>
</dbReference>